<dbReference type="Pfam" id="PF16136">
    <property type="entry name" value="NLS_NINJA_AFP"/>
    <property type="match status" value="1"/>
</dbReference>
<evidence type="ECO:0000256" key="3">
    <source>
        <dbReference type="ARBA" id="ARBA00023242"/>
    </source>
</evidence>
<evidence type="ECO:0000259" key="7">
    <source>
        <dbReference type="Pfam" id="PF16135"/>
    </source>
</evidence>
<proteinExistence type="inferred from homology"/>
<dbReference type="GO" id="GO:0005634">
    <property type="term" value="C:nucleus"/>
    <property type="evidence" value="ECO:0007669"/>
    <property type="project" value="UniProtKB-SubCell"/>
</dbReference>
<comment type="similarity">
    <text evidence="2 4">Belongs to the Ninja family.</text>
</comment>
<dbReference type="Proteomes" id="UP001157418">
    <property type="component" value="Unassembled WGS sequence"/>
</dbReference>
<feature type="domain" description="Ethylene-responsive binding factor-associated repression" evidence="6">
    <location>
        <begin position="37"/>
        <end position="79"/>
    </location>
</feature>
<keyword evidence="9" id="KW-1185">Reference proteome</keyword>
<dbReference type="InterPro" id="IPR032310">
    <property type="entry name" value="NLS_NINJA_AFP-like"/>
</dbReference>
<gene>
    <name evidence="8" type="ORF">LVIROSA_LOCUS1186</name>
</gene>
<keyword evidence="3 4" id="KW-0539">Nucleus</keyword>
<dbReference type="PANTHER" id="PTHR31413">
    <property type="entry name" value="AFP HOMOLOG 2"/>
    <property type="match status" value="1"/>
</dbReference>
<feature type="compositionally biased region" description="Basic residues" evidence="5">
    <location>
        <begin position="126"/>
        <end position="139"/>
    </location>
</feature>
<evidence type="ECO:0000256" key="5">
    <source>
        <dbReference type="SAM" id="MobiDB-lite"/>
    </source>
</evidence>
<dbReference type="EMBL" id="CAKMRJ010000001">
    <property type="protein sequence ID" value="CAH1413216.1"/>
    <property type="molecule type" value="Genomic_DNA"/>
</dbReference>
<comment type="subcellular location">
    <subcellularLocation>
        <location evidence="1 4">Nucleus</location>
    </subcellularLocation>
</comment>
<comment type="function">
    <text evidence="4">Acts as a negative regulator of abscisic acid (ABA) response.</text>
</comment>
<dbReference type="Pfam" id="PF16135">
    <property type="entry name" value="TDBD"/>
    <property type="match status" value="1"/>
</dbReference>
<feature type="domain" description="Tify" evidence="7">
    <location>
        <begin position="258"/>
        <end position="290"/>
    </location>
</feature>
<evidence type="ECO:0000256" key="1">
    <source>
        <dbReference type="ARBA" id="ARBA00004123"/>
    </source>
</evidence>
<evidence type="ECO:0000259" key="6">
    <source>
        <dbReference type="Pfam" id="PF07897"/>
    </source>
</evidence>
<dbReference type="Pfam" id="PF07897">
    <property type="entry name" value="EAR"/>
    <property type="match status" value="1"/>
</dbReference>
<dbReference type="PANTHER" id="PTHR31413:SF34">
    <property type="entry name" value="NINJA-FAMILY PROTEIN"/>
    <property type="match status" value="1"/>
</dbReference>
<reference evidence="8 9" key="1">
    <citation type="submission" date="2022-01" db="EMBL/GenBank/DDBJ databases">
        <authorList>
            <person name="Xiong W."/>
            <person name="Schranz E."/>
        </authorList>
    </citation>
    <scope>NUCLEOTIDE SEQUENCE [LARGE SCALE GENOMIC DNA]</scope>
</reference>
<protein>
    <recommendedName>
        <fullName evidence="4">Ninja-family protein</fullName>
    </recommendedName>
    <alternativeName>
        <fullName evidence="4">ABI-binding protein</fullName>
    </alternativeName>
</protein>
<sequence>MDFLKTIECAGGGGGDGGGGGGGGGVTHSLKEETLGEENVELSLGLSLNGRFGVERRRVVANGYYDNNNRLIRASSVADFSSFPSAMEDPTALTVYPPLTRTCSLPIETGDEWKKRQELQSLRRSEAKRKRGEKLKNGKVVKGLLTSEENYDAKRRNVMKGNDQSWQPPPPSLLPPLPRPSPFPSQVSIGSPASGGSSGVSELESQPFSGINKDDKSTDETLKMMFADMPCVSTKGEGVNGKKIEGFLYRYRKGEQVRIVCVCHGNFLTPAEFVKHGGGGDVEHPLRHIVVNPPSL</sequence>
<feature type="region of interest" description="Disordered" evidence="5">
    <location>
        <begin position="160"/>
        <end position="216"/>
    </location>
</feature>
<dbReference type="InterPro" id="IPR012463">
    <property type="entry name" value="Ninja_motif"/>
</dbReference>
<evidence type="ECO:0000256" key="2">
    <source>
        <dbReference type="ARBA" id="ARBA00006081"/>
    </source>
</evidence>
<evidence type="ECO:0000313" key="8">
    <source>
        <dbReference type="EMBL" id="CAH1413216.1"/>
    </source>
</evidence>
<comment type="caution">
    <text evidence="8">The sequence shown here is derived from an EMBL/GenBank/DDBJ whole genome shotgun (WGS) entry which is preliminary data.</text>
</comment>
<dbReference type="AlphaFoldDB" id="A0AAU9LIQ9"/>
<name>A0AAU9LIQ9_9ASTR</name>
<dbReference type="GO" id="GO:0045892">
    <property type="term" value="P:negative regulation of DNA-templated transcription"/>
    <property type="evidence" value="ECO:0007669"/>
    <property type="project" value="TreeGrafter"/>
</dbReference>
<organism evidence="8 9">
    <name type="scientific">Lactuca virosa</name>
    <dbReference type="NCBI Taxonomy" id="75947"/>
    <lineage>
        <taxon>Eukaryota</taxon>
        <taxon>Viridiplantae</taxon>
        <taxon>Streptophyta</taxon>
        <taxon>Embryophyta</taxon>
        <taxon>Tracheophyta</taxon>
        <taxon>Spermatophyta</taxon>
        <taxon>Magnoliopsida</taxon>
        <taxon>eudicotyledons</taxon>
        <taxon>Gunneridae</taxon>
        <taxon>Pentapetalae</taxon>
        <taxon>asterids</taxon>
        <taxon>campanulids</taxon>
        <taxon>Asterales</taxon>
        <taxon>Asteraceae</taxon>
        <taxon>Cichorioideae</taxon>
        <taxon>Cichorieae</taxon>
        <taxon>Lactucinae</taxon>
        <taxon>Lactuca</taxon>
    </lineage>
</organism>
<accession>A0AAU9LIQ9</accession>
<evidence type="ECO:0000313" key="9">
    <source>
        <dbReference type="Proteomes" id="UP001157418"/>
    </source>
</evidence>
<dbReference type="InterPro" id="IPR032308">
    <property type="entry name" value="TDBD"/>
</dbReference>
<feature type="compositionally biased region" description="Low complexity" evidence="5">
    <location>
        <begin position="184"/>
        <end position="195"/>
    </location>
</feature>
<dbReference type="InterPro" id="IPR031307">
    <property type="entry name" value="Ninja_fam"/>
</dbReference>
<feature type="region of interest" description="Disordered" evidence="5">
    <location>
        <begin position="122"/>
        <end position="141"/>
    </location>
</feature>
<evidence type="ECO:0000256" key="4">
    <source>
        <dbReference type="RuleBase" id="RU369029"/>
    </source>
</evidence>
<dbReference type="GO" id="GO:0007165">
    <property type="term" value="P:signal transduction"/>
    <property type="evidence" value="ECO:0007669"/>
    <property type="project" value="InterPro"/>
</dbReference>
<feature type="compositionally biased region" description="Pro residues" evidence="5">
    <location>
        <begin position="167"/>
        <end position="183"/>
    </location>
</feature>